<feature type="transmembrane region" description="Helical" evidence="6">
    <location>
        <begin position="12"/>
        <end position="33"/>
    </location>
</feature>
<proteinExistence type="inferred from homology"/>
<keyword evidence="5 6" id="KW-0472">Membrane</keyword>
<evidence type="ECO:0000313" key="8">
    <source>
        <dbReference type="Proteomes" id="UP000586067"/>
    </source>
</evidence>
<gene>
    <name evidence="7" type="ORF">HGG82_01955</name>
</gene>
<organism evidence="7 8">
    <name type="scientific">Marinomonas profundi</name>
    <dbReference type="NCBI Taxonomy" id="2726122"/>
    <lineage>
        <taxon>Bacteria</taxon>
        <taxon>Pseudomonadati</taxon>
        <taxon>Pseudomonadota</taxon>
        <taxon>Gammaproteobacteria</taxon>
        <taxon>Oceanospirillales</taxon>
        <taxon>Oceanospirillaceae</taxon>
        <taxon>Marinomonas</taxon>
    </lineage>
</organism>
<evidence type="ECO:0000256" key="4">
    <source>
        <dbReference type="ARBA" id="ARBA00022989"/>
    </source>
</evidence>
<keyword evidence="3 6" id="KW-0812">Transmembrane</keyword>
<comment type="similarity">
    <text evidence="2 6">Belongs to the 4-toluene sulfonate uptake permease (TSUP) (TC 2.A.102) family.</text>
</comment>
<feature type="transmembrane region" description="Helical" evidence="6">
    <location>
        <begin position="39"/>
        <end position="64"/>
    </location>
</feature>
<feature type="transmembrane region" description="Helical" evidence="6">
    <location>
        <begin position="241"/>
        <end position="259"/>
    </location>
</feature>
<protein>
    <recommendedName>
        <fullName evidence="6">Probable membrane transporter protein</fullName>
    </recommendedName>
</protein>
<evidence type="ECO:0000313" key="7">
    <source>
        <dbReference type="EMBL" id="NLQ16385.1"/>
    </source>
</evidence>
<evidence type="ECO:0000256" key="5">
    <source>
        <dbReference type="ARBA" id="ARBA00023136"/>
    </source>
</evidence>
<dbReference type="AlphaFoldDB" id="A0A847QZL9"/>
<evidence type="ECO:0000256" key="1">
    <source>
        <dbReference type="ARBA" id="ARBA00004141"/>
    </source>
</evidence>
<feature type="transmembrane region" description="Helical" evidence="6">
    <location>
        <begin position="175"/>
        <end position="194"/>
    </location>
</feature>
<feature type="transmembrane region" description="Helical" evidence="6">
    <location>
        <begin position="206"/>
        <end position="229"/>
    </location>
</feature>
<feature type="transmembrane region" description="Helical" evidence="6">
    <location>
        <begin position="76"/>
        <end position="95"/>
    </location>
</feature>
<evidence type="ECO:0000256" key="6">
    <source>
        <dbReference type="RuleBase" id="RU363041"/>
    </source>
</evidence>
<keyword evidence="6" id="KW-1003">Cell membrane</keyword>
<keyword evidence="8" id="KW-1185">Reference proteome</keyword>
<sequence length="260" mass="27612">MLLIFMGAATGAISSMIYVAPALIAIPALYFFLPVFDLSFQALMLPAVATCIVAFIPAHLYTWVKAMQQGEVDSQSLINFAPGIAMGGVIGAQLLSLINMVVFNLAFSFIAAVAVIHILFQAKIESRRAIAIPKLAHLPVGLLVGTLSLLSANCGSVLAKGLCTLNKTKAGQRQGTVDGLVVFASIAAMVGFIYPAKNVDNMGLGGFAGAVHLPSACILAASHLFFYWLCRQRGNALDKRVLSISFVVYAVLSLLRLWIP</sequence>
<evidence type="ECO:0000256" key="3">
    <source>
        <dbReference type="ARBA" id="ARBA00022692"/>
    </source>
</evidence>
<dbReference type="EMBL" id="JABAEK010000001">
    <property type="protein sequence ID" value="NLQ16385.1"/>
    <property type="molecule type" value="Genomic_DNA"/>
</dbReference>
<keyword evidence="4 6" id="KW-1133">Transmembrane helix</keyword>
<comment type="caution">
    <text evidence="7">The sequence shown here is derived from an EMBL/GenBank/DDBJ whole genome shotgun (WGS) entry which is preliminary data.</text>
</comment>
<dbReference type="RefSeq" id="WP_168822354.1">
    <property type="nucleotide sequence ID" value="NZ_CP073013.1"/>
</dbReference>
<name>A0A847QZL9_9GAMM</name>
<feature type="transmembrane region" description="Helical" evidence="6">
    <location>
        <begin position="101"/>
        <end position="120"/>
    </location>
</feature>
<reference evidence="7 8" key="1">
    <citation type="submission" date="2020-04" db="EMBL/GenBank/DDBJ databases">
        <title>Marinomonas sp. M1K-6 isolated from the deep seawater of the Mariana Trench.</title>
        <authorList>
            <person name="Li Y."/>
        </authorList>
    </citation>
    <scope>NUCLEOTIDE SEQUENCE [LARGE SCALE GENOMIC DNA]</scope>
    <source>
        <strain evidence="7 8">M1K-6</strain>
    </source>
</reference>
<dbReference type="InterPro" id="IPR002781">
    <property type="entry name" value="TM_pro_TauE-like"/>
</dbReference>
<evidence type="ECO:0000256" key="2">
    <source>
        <dbReference type="ARBA" id="ARBA00009142"/>
    </source>
</evidence>
<comment type="subcellular location">
    <subcellularLocation>
        <location evidence="6">Cell membrane</location>
        <topology evidence="6">Multi-pass membrane protein</topology>
    </subcellularLocation>
    <subcellularLocation>
        <location evidence="1">Membrane</location>
        <topology evidence="1">Multi-pass membrane protein</topology>
    </subcellularLocation>
</comment>
<dbReference type="Proteomes" id="UP000586067">
    <property type="component" value="Unassembled WGS sequence"/>
</dbReference>
<dbReference type="GO" id="GO:0005886">
    <property type="term" value="C:plasma membrane"/>
    <property type="evidence" value="ECO:0007669"/>
    <property type="project" value="UniProtKB-SubCell"/>
</dbReference>
<dbReference type="Pfam" id="PF01925">
    <property type="entry name" value="TauE"/>
    <property type="match status" value="1"/>
</dbReference>
<accession>A0A847QZL9</accession>